<dbReference type="GO" id="GO:0016491">
    <property type="term" value="F:oxidoreductase activity"/>
    <property type="evidence" value="ECO:0007669"/>
    <property type="project" value="UniProtKB-KW"/>
</dbReference>
<evidence type="ECO:0000256" key="1">
    <source>
        <dbReference type="ARBA" id="ARBA00004685"/>
    </source>
</evidence>
<evidence type="ECO:0000256" key="2">
    <source>
        <dbReference type="ARBA" id="ARBA00023002"/>
    </source>
</evidence>
<comment type="pathway">
    <text evidence="1">Mycotoxin biosynthesis.</text>
</comment>
<dbReference type="PANTHER" id="PTHR33365">
    <property type="entry name" value="YALI0B05434P"/>
    <property type="match status" value="1"/>
</dbReference>
<evidence type="ECO:0000256" key="3">
    <source>
        <dbReference type="ARBA" id="ARBA00035112"/>
    </source>
</evidence>
<dbReference type="GO" id="GO:0043386">
    <property type="term" value="P:mycotoxin biosynthetic process"/>
    <property type="evidence" value="ECO:0007669"/>
    <property type="project" value="InterPro"/>
</dbReference>
<keyword evidence="2" id="KW-0560">Oxidoreductase</keyword>
<comment type="caution">
    <text evidence="4">The sequence shown here is derived from an EMBL/GenBank/DDBJ whole genome shotgun (WGS) entry which is preliminary data.</text>
</comment>
<dbReference type="InterPro" id="IPR021765">
    <property type="entry name" value="UstYa-like"/>
</dbReference>
<sequence length="101" mass="11010">MANAENRQIQLNVIVTGLEFPVVTPEHGEHCIELIRQALLCSADLSLEGPVRVTEDKWNGPNGWGGTHLCKDRTAVDEVVRTYGLPKAALIRPAPEPDAEA</sequence>
<proteinExistence type="inferred from homology"/>
<name>A0AAJ0DPR0_9PEZI</name>
<evidence type="ECO:0000313" key="4">
    <source>
        <dbReference type="EMBL" id="KAK3054517.1"/>
    </source>
</evidence>
<dbReference type="EMBL" id="JAWDJX010000011">
    <property type="protein sequence ID" value="KAK3054517.1"/>
    <property type="molecule type" value="Genomic_DNA"/>
</dbReference>
<accession>A0AAJ0DPR0</accession>
<evidence type="ECO:0000313" key="5">
    <source>
        <dbReference type="Proteomes" id="UP001271007"/>
    </source>
</evidence>
<reference evidence="4" key="1">
    <citation type="submission" date="2023-04" db="EMBL/GenBank/DDBJ databases">
        <title>Black Yeasts Isolated from many extreme environments.</title>
        <authorList>
            <person name="Coleine C."/>
            <person name="Stajich J.E."/>
            <person name="Selbmann L."/>
        </authorList>
    </citation>
    <scope>NUCLEOTIDE SEQUENCE</scope>
    <source>
        <strain evidence="4">CCFEE 5312</strain>
    </source>
</reference>
<dbReference type="Proteomes" id="UP001271007">
    <property type="component" value="Unassembled WGS sequence"/>
</dbReference>
<comment type="similarity">
    <text evidence="3">Belongs to the ustYa family.</text>
</comment>
<keyword evidence="5" id="KW-1185">Reference proteome</keyword>
<gene>
    <name evidence="4" type="ORF">LTR09_004246</name>
</gene>
<protein>
    <submittedName>
        <fullName evidence="4">Uncharacterized protein</fullName>
    </submittedName>
</protein>
<organism evidence="4 5">
    <name type="scientific">Extremus antarcticus</name>
    <dbReference type="NCBI Taxonomy" id="702011"/>
    <lineage>
        <taxon>Eukaryota</taxon>
        <taxon>Fungi</taxon>
        <taxon>Dikarya</taxon>
        <taxon>Ascomycota</taxon>
        <taxon>Pezizomycotina</taxon>
        <taxon>Dothideomycetes</taxon>
        <taxon>Dothideomycetidae</taxon>
        <taxon>Mycosphaerellales</taxon>
        <taxon>Extremaceae</taxon>
        <taxon>Extremus</taxon>
    </lineage>
</organism>
<dbReference type="Pfam" id="PF11807">
    <property type="entry name" value="UstYa"/>
    <property type="match status" value="1"/>
</dbReference>
<dbReference type="AlphaFoldDB" id="A0AAJ0DPR0"/>
<dbReference type="PANTHER" id="PTHR33365:SF11">
    <property type="entry name" value="TAT PATHWAY SIGNAL SEQUENCE"/>
    <property type="match status" value="1"/>
</dbReference>